<gene>
    <name evidence="2" type="ORF">BGZ99_006852</name>
</gene>
<dbReference type="OrthoDB" id="3269467at2759"/>
<proteinExistence type="predicted"/>
<dbReference type="GO" id="GO:0004674">
    <property type="term" value="F:protein serine/threonine kinase activity"/>
    <property type="evidence" value="ECO:0007669"/>
    <property type="project" value="TreeGrafter"/>
</dbReference>
<dbReference type="PANTHER" id="PTHR44329">
    <property type="entry name" value="SERINE/THREONINE-PROTEIN KINASE TNNI3K-RELATED"/>
    <property type="match status" value="1"/>
</dbReference>
<dbReference type="PROSITE" id="PS50011">
    <property type="entry name" value="PROTEIN_KINASE_DOM"/>
    <property type="match status" value="1"/>
</dbReference>
<dbReference type="InterPro" id="IPR001245">
    <property type="entry name" value="Ser-Thr/Tyr_kinase_cat_dom"/>
</dbReference>
<keyword evidence="3" id="KW-1185">Reference proteome</keyword>
<dbReference type="InterPro" id="IPR008266">
    <property type="entry name" value="Tyr_kinase_AS"/>
</dbReference>
<feature type="domain" description="Protein kinase" evidence="1">
    <location>
        <begin position="68"/>
        <end position="401"/>
    </location>
</feature>
<accession>A0A9P6URJ5</accession>
<dbReference type="InterPro" id="IPR051681">
    <property type="entry name" value="Ser/Thr_Kinases-Pseudokinases"/>
</dbReference>
<dbReference type="Pfam" id="PF07714">
    <property type="entry name" value="PK_Tyr_Ser-Thr"/>
    <property type="match status" value="1"/>
</dbReference>
<dbReference type="SUPFAM" id="SSF56112">
    <property type="entry name" value="Protein kinase-like (PK-like)"/>
    <property type="match status" value="1"/>
</dbReference>
<organism evidence="2 3">
    <name type="scientific">Dissophora globulifera</name>
    <dbReference type="NCBI Taxonomy" id="979702"/>
    <lineage>
        <taxon>Eukaryota</taxon>
        <taxon>Fungi</taxon>
        <taxon>Fungi incertae sedis</taxon>
        <taxon>Mucoromycota</taxon>
        <taxon>Mortierellomycotina</taxon>
        <taxon>Mortierellomycetes</taxon>
        <taxon>Mortierellales</taxon>
        <taxon>Mortierellaceae</taxon>
        <taxon>Dissophora</taxon>
    </lineage>
</organism>
<dbReference type="InterPro" id="IPR011009">
    <property type="entry name" value="Kinase-like_dom_sf"/>
</dbReference>
<evidence type="ECO:0000313" key="3">
    <source>
        <dbReference type="Proteomes" id="UP000738325"/>
    </source>
</evidence>
<evidence type="ECO:0000259" key="1">
    <source>
        <dbReference type="PROSITE" id="PS50011"/>
    </source>
</evidence>
<dbReference type="EMBL" id="JAAAIP010000476">
    <property type="protein sequence ID" value="KAG0316503.1"/>
    <property type="molecule type" value="Genomic_DNA"/>
</dbReference>
<dbReference type="Gene3D" id="1.10.510.10">
    <property type="entry name" value="Transferase(Phosphotransferase) domain 1"/>
    <property type="match status" value="1"/>
</dbReference>
<evidence type="ECO:0000313" key="2">
    <source>
        <dbReference type="EMBL" id="KAG0316503.1"/>
    </source>
</evidence>
<protein>
    <recommendedName>
        <fullName evidence="1">Protein kinase domain-containing protein</fullName>
    </recommendedName>
</protein>
<sequence>MSDITTSVSTLVASIAAAASRTRVNKRTCNYLAIECKWVFERLLSGELGSPTDPGLKALVASLELCRTDLVKFTGSGFFVRWLRAGDIADICAVHAKSLDRWLSRVPQRMSDEDSDSDVRETRRLEQEIDKNLYNAGRILASDIPSKIQELAIINPDHLVVGEEKGTFQFGVIYAGEYNQKPVLVRRISDDFDGAVLDLFNSGILLSRCLSDCNNILPVHGICQGRMIVTGATAHGQLSKFSITETLQKVVIARKVADALMFMHDIAAPKGGLRVVHRDIRAANILIDSGPGGLEPKITGFEMCKEDGKISGVYPVSDERIERWWSPERIRGSGTSPKSDVYAFGVLMYEISTGKEPEADIDLLKEEGRRICIEYTKLMEKCLHPRYNSRPNMDDVVNELLSIENSIEN</sequence>
<comment type="caution">
    <text evidence="2">The sequence shown here is derived from an EMBL/GenBank/DDBJ whole genome shotgun (WGS) entry which is preliminary data.</text>
</comment>
<dbReference type="InterPro" id="IPR000719">
    <property type="entry name" value="Prot_kinase_dom"/>
</dbReference>
<dbReference type="Proteomes" id="UP000738325">
    <property type="component" value="Unassembled WGS sequence"/>
</dbReference>
<dbReference type="AlphaFoldDB" id="A0A9P6URJ5"/>
<dbReference type="InterPro" id="IPR059179">
    <property type="entry name" value="MLKL-like_MCAfunc"/>
</dbReference>
<dbReference type="PROSITE" id="PS00109">
    <property type="entry name" value="PROTEIN_KINASE_TYR"/>
    <property type="match status" value="1"/>
</dbReference>
<dbReference type="CDD" id="cd21037">
    <property type="entry name" value="MLKL_NTD"/>
    <property type="match status" value="1"/>
</dbReference>
<dbReference type="GO" id="GO:0004713">
    <property type="term" value="F:protein tyrosine kinase activity"/>
    <property type="evidence" value="ECO:0007669"/>
    <property type="project" value="InterPro"/>
</dbReference>
<reference evidence="2" key="1">
    <citation type="journal article" date="2020" name="Fungal Divers.">
        <title>Resolving the Mortierellaceae phylogeny through synthesis of multi-gene phylogenetics and phylogenomics.</title>
        <authorList>
            <person name="Vandepol N."/>
            <person name="Liber J."/>
            <person name="Desiro A."/>
            <person name="Na H."/>
            <person name="Kennedy M."/>
            <person name="Barry K."/>
            <person name="Grigoriev I.V."/>
            <person name="Miller A.N."/>
            <person name="O'Donnell K."/>
            <person name="Stajich J.E."/>
            <person name="Bonito G."/>
        </authorList>
    </citation>
    <scope>NUCLEOTIDE SEQUENCE</scope>
    <source>
        <strain evidence="2">REB-010B</strain>
    </source>
</reference>
<name>A0A9P6URJ5_9FUNG</name>
<dbReference type="SMART" id="SM00219">
    <property type="entry name" value="TyrKc"/>
    <property type="match status" value="1"/>
</dbReference>
<dbReference type="InterPro" id="IPR020635">
    <property type="entry name" value="Tyr_kinase_cat_dom"/>
</dbReference>
<dbReference type="GO" id="GO:0005524">
    <property type="term" value="F:ATP binding"/>
    <property type="evidence" value="ECO:0007669"/>
    <property type="project" value="InterPro"/>
</dbReference>